<sequence length="675" mass="77153">MSDQLTNFSEKTNFIWSIAEILRGDYKQSEYGKVVLPFTVLRRLDCVLSPTKAQVLAKMEEIQGMGLDPEQAEPVLTSVTGERFCNTSPFDFQTLKAEPDNLADNLKAYIRGFSREARDIIDYFNFHVQIDRLEEADLLYLVVERFAAIDLHPDRVSNLEMGYIFEELIRRFSEQSNETAGEHFTPREVIRLMVNLLFNEDEVGELNRKGIIRTLYDPACGTGGMLSVAEEYLKELNDQAQLKVFGQELNAESYAICKADMLLKGQDASRIKFGNSFTHDGLVHEKFDYMLSNPPFGVEWKKVQRAIEDEHKQQGYNGRFGAGLPRVSDGSLLFLQHMISKMKSPEEGGSRLAIVFNGSPLFTGGAESGESNIRRWIIENDWLEAIVALPDQLFYNTGISTYVWIVTNRKRPARKGKIQLINGVKFFQTMRKSLGNKRHELGQDHIDEISRIHGEFREGKYSKIFDNADFGYRRITVERPLRLRIQVTEEGIQRLTEQTPFQNLDKSRKKGAAGEKEIAEGKAQQEAILKTLGGMVTEKVYTDRDAFLKELKGVFKEQGVKLTASIQKAILAACGERDETAQVCKDSKGNIEPDPDLRDYENVPLKEEIHDYMEREVKPHVPDAWIDEEKTKVGYEIPFTRHFYEYKPLRPLEEIDAEIQALEKEILGMLGEIAQ</sequence>
<dbReference type="Pfam" id="PF02384">
    <property type="entry name" value="N6_Mtase"/>
    <property type="match status" value="1"/>
</dbReference>
<dbReference type="GO" id="GO:0003677">
    <property type="term" value="F:DNA binding"/>
    <property type="evidence" value="ECO:0007669"/>
    <property type="project" value="InterPro"/>
</dbReference>
<comment type="similarity">
    <text evidence="1">Belongs to the N(4)/N(6)-methyltransferase family.</text>
</comment>
<dbReference type="PROSITE" id="PS00092">
    <property type="entry name" value="N6_MTASE"/>
    <property type="match status" value="1"/>
</dbReference>
<evidence type="ECO:0000256" key="6">
    <source>
        <dbReference type="ARBA" id="ARBA00022747"/>
    </source>
</evidence>
<keyword evidence="11" id="KW-1185">Reference proteome</keyword>
<dbReference type="GO" id="GO:0009007">
    <property type="term" value="F:site-specific DNA-methyltransferase (adenine-specific) activity"/>
    <property type="evidence" value="ECO:0007669"/>
    <property type="project" value="UniProtKB-EC"/>
</dbReference>
<dbReference type="AlphaFoldDB" id="A0A1N7KUS3"/>
<feature type="domain" description="DNA methylase adenine-specific" evidence="8">
    <location>
        <begin position="161"/>
        <end position="460"/>
    </location>
</feature>
<keyword evidence="4" id="KW-0808">Transferase</keyword>
<evidence type="ECO:0000256" key="7">
    <source>
        <dbReference type="ARBA" id="ARBA00047942"/>
    </source>
</evidence>
<dbReference type="GO" id="GO:0032259">
    <property type="term" value="P:methylation"/>
    <property type="evidence" value="ECO:0007669"/>
    <property type="project" value="UniProtKB-KW"/>
</dbReference>
<dbReference type="InterPro" id="IPR029063">
    <property type="entry name" value="SAM-dependent_MTases_sf"/>
</dbReference>
<dbReference type="PANTHER" id="PTHR42933:SF3">
    <property type="entry name" value="TYPE I RESTRICTION ENZYME MJAVIII METHYLASE SUBUNIT"/>
    <property type="match status" value="1"/>
</dbReference>
<evidence type="ECO:0000313" key="11">
    <source>
        <dbReference type="Proteomes" id="UP000186795"/>
    </source>
</evidence>
<name>A0A1N7KUS3_9BACL</name>
<evidence type="ECO:0000259" key="8">
    <source>
        <dbReference type="Pfam" id="PF02384"/>
    </source>
</evidence>
<dbReference type="CDD" id="cd02440">
    <property type="entry name" value="AdoMet_MTases"/>
    <property type="match status" value="1"/>
</dbReference>
<dbReference type="InterPro" id="IPR002052">
    <property type="entry name" value="DNA_methylase_N6_adenine_CS"/>
</dbReference>
<dbReference type="EMBL" id="FTOD01000003">
    <property type="protein sequence ID" value="SIS65382.1"/>
    <property type="molecule type" value="Genomic_DNA"/>
</dbReference>
<evidence type="ECO:0000256" key="5">
    <source>
        <dbReference type="ARBA" id="ARBA00022691"/>
    </source>
</evidence>
<gene>
    <name evidence="10" type="ORF">SAMN05421790_103283</name>
</gene>
<dbReference type="InterPro" id="IPR022749">
    <property type="entry name" value="D12N6_MeTrfase_N"/>
</dbReference>
<feature type="domain" description="N6 adenine-specific DNA methyltransferase N-terminal" evidence="9">
    <location>
        <begin position="12"/>
        <end position="146"/>
    </location>
</feature>
<keyword evidence="5" id="KW-0949">S-adenosyl-L-methionine</keyword>
<organism evidence="10 11">
    <name type="scientific">Kroppenstedtia eburnea</name>
    <dbReference type="NCBI Taxonomy" id="714067"/>
    <lineage>
        <taxon>Bacteria</taxon>
        <taxon>Bacillati</taxon>
        <taxon>Bacillota</taxon>
        <taxon>Bacilli</taxon>
        <taxon>Bacillales</taxon>
        <taxon>Thermoactinomycetaceae</taxon>
        <taxon>Kroppenstedtia</taxon>
    </lineage>
</organism>
<evidence type="ECO:0000256" key="4">
    <source>
        <dbReference type="ARBA" id="ARBA00022679"/>
    </source>
</evidence>
<dbReference type="RefSeq" id="WP_234992557.1">
    <property type="nucleotide sequence ID" value="NZ_CP048103.1"/>
</dbReference>
<dbReference type="GO" id="GO:0009307">
    <property type="term" value="P:DNA restriction-modification system"/>
    <property type="evidence" value="ECO:0007669"/>
    <property type="project" value="UniProtKB-KW"/>
</dbReference>
<dbReference type="SUPFAM" id="SSF53335">
    <property type="entry name" value="S-adenosyl-L-methionine-dependent methyltransferases"/>
    <property type="match status" value="1"/>
</dbReference>
<evidence type="ECO:0000256" key="1">
    <source>
        <dbReference type="ARBA" id="ARBA00006594"/>
    </source>
</evidence>
<comment type="catalytic activity">
    <reaction evidence="7">
        <text>a 2'-deoxyadenosine in DNA + S-adenosyl-L-methionine = an N(6)-methyl-2'-deoxyadenosine in DNA + S-adenosyl-L-homocysteine + H(+)</text>
        <dbReference type="Rhea" id="RHEA:15197"/>
        <dbReference type="Rhea" id="RHEA-COMP:12418"/>
        <dbReference type="Rhea" id="RHEA-COMP:12419"/>
        <dbReference type="ChEBI" id="CHEBI:15378"/>
        <dbReference type="ChEBI" id="CHEBI:57856"/>
        <dbReference type="ChEBI" id="CHEBI:59789"/>
        <dbReference type="ChEBI" id="CHEBI:90615"/>
        <dbReference type="ChEBI" id="CHEBI:90616"/>
        <dbReference type="EC" id="2.1.1.72"/>
    </reaction>
</comment>
<dbReference type="InterPro" id="IPR003356">
    <property type="entry name" value="DNA_methylase_A-5"/>
</dbReference>
<evidence type="ECO:0000259" key="9">
    <source>
        <dbReference type="Pfam" id="PF12161"/>
    </source>
</evidence>
<dbReference type="GO" id="GO:0008170">
    <property type="term" value="F:N-methyltransferase activity"/>
    <property type="evidence" value="ECO:0007669"/>
    <property type="project" value="InterPro"/>
</dbReference>
<proteinExistence type="inferred from homology"/>
<evidence type="ECO:0000256" key="3">
    <source>
        <dbReference type="ARBA" id="ARBA00022603"/>
    </source>
</evidence>
<dbReference type="PANTHER" id="PTHR42933">
    <property type="entry name" value="SLR6095 PROTEIN"/>
    <property type="match status" value="1"/>
</dbReference>
<keyword evidence="3" id="KW-0489">Methyltransferase</keyword>
<protein>
    <recommendedName>
        <fullName evidence="2">site-specific DNA-methyltransferase (adenine-specific)</fullName>
        <ecNumber evidence="2">2.1.1.72</ecNumber>
    </recommendedName>
</protein>
<keyword evidence="6" id="KW-0680">Restriction system</keyword>
<reference evidence="11" key="1">
    <citation type="submission" date="2017-01" db="EMBL/GenBank/DDBJ databases">
        <authorList>
            <person name="Varghese N."/>
            <person name="Submissions S."/>
        </authorList>
    </citation>
    <scope>NUCLEOTIDE SEQUENCE [LARGE SCALE GENOMIC DNA]</scope>
    <source>
        <strain evidence="11">DSM 45196</strain>
    </source>
</reference>
<dbReference type="Gene3D" id="1.20.1260.30">
    <property type="match status" value="1"/>
</dbReference>
<evidence type="ECO:0000313" key="10">
    <source>
        <dbReference type="EMBL" id="SIS65382.1"/>
    </source>
</evidence>
<dbReference type="Pfam" id="PF12161">
    <property type="entry name" value="HsdM_N"/>
    <property type="match status" value="1"/>
</dbReference>
<dbReference type="Proteomes" id="UP000186795">
    <property type="component" value="Unassembled WGS sequence"/>
</dbReference>
<accession>A0A1N7KUS3</accession>
<dbReference type="Gene3D" id="3.40.50.150">
    <property type="entry name" value="Vaccinia Virus protein VP39"/>
    <property type="match status" value="1"/>
</dbReference>
<dbReference type="PRINTS" id="PR00507">
    <property type="entry name" value="N12N6MTFRASE"/>
</dbReference>
<dbReference type="EC" id="2.1.1.72" evidence="2"/>
<dbReference type="InterPro" id="IPR038333">
    <property type="entry name" value="T1MK-like_N_sf"/>
</dbReference>
<dbReference type="InterPro" id="IPR051537">
    <property type="entry name" value="DNA_Adenine_Mtase"/>
</dbReference>
<evidence type="ECO:0000256" key="2">
    <source>
        <dbReference type="ARBA" id="ARBA00011900"/>
    </source>
</evidence>